<dbReference type="KEGG" id="mzh:Mzhil_0280"/>
<accession>F7XNW7</accession>
<keyword evidence="2" id="KW-1185">Reference proteome</keyword>
<gene>
    <name evidence="1" type="ordered locus">Mzhil_0280</name>
</gene>
<name>F7XNW7_METZD</name>
<dbReference type="SUPFAM" id="SSF48239">
    <property type="entry name" value="Terpenoid cyclases/Protein prenyltransferases"/>
    <property type="match status" value="1"/>
</dbReference>
<dbReference type="STRING" id="679901.Mzhil_0280"/>
<proteinExistence type="predicted"/>
<evidence type="ECO:0000313" key="1">
    <source>
        <dbReference type="EMBL" id="AEH60157.1"/>
    </source>
</evidence>
<dbReference type="Proteomes" id="UP000006622">
    <property type="component" value="Chromosome"/>
</dbReference>
<dbReference type="RefSeq" id="WP_013897596.1">
    <property type="nucleotide sequence ID" value="NC_015676.1"/>
</dbReference>
<dbReference type="InterPro" id="IPR008930">
    <property type="entry name" value="Terpenoid_cyclase/PrenylTrfase"/>
</dbReference>
<dbReference type="EMBL" id="CP002101">
    <property type="protein sequence ID" value="AEH60157.1"/>
    <property type="molecule type" value="Genomic_DNA"/>
</dbReference>
<evidence type="ECO:0000313" key="2">
    <source>
        <dbReference type="Proteomes" id="UP000006622"/>
    </source>
</evidence>
<dbReference type="HOGENOM" id="CLU_098180_0_0_2"/>
<dbReference type="AlphaFoldDB" id="F7XNW7"/>
<dbReference type="GeneID" id="10821884"/>
<reference evidence="1 2" key="1">
    <citation type="submission" date="2010-07" db="EMBL/GenBank/DDBJ databases">
        <title>The complete genome of Methanosalsum zhilinae DSM 4017.</title>
        <authorList>
            <consortium name="US DOE Joint Genome Institute (JGI-PGF)"/>
            <person name="Lucas S."/>
            <person name="Copeland A."/>
            <person name="Lapidus A."/>
            <person name="Glavina del Rio T."/>
            <person name="Dalin E."/>
            <person name="Tice H."/>
            <person name="Bruce D."/>
            <person name="Goodwin L."/>
            <person name="Pitluck S."/>
            <person name="Kyrpides N."/>
            <person name="Mavromatis K."/>
            <person name="Ovchinnikova G."/>
            <person name="Daligault H."/>
            <person name="Detter J.C."/>
            <person name="Han C."/>
            <person name="Tapia R."/>
            <person name="Larimer F."/>
            <person name="Land M."/>
            <person name="Hauser L."/>
            <person name="Markowitz V."/>
            <person name="Cheng J.-F."/>
            <person name="Hugenholtz P."/>
            <person name="Woyke T."/>
            <person name="Wu D."/>
            <person name="Spring S."/>
            <person name="Schueler E."/>
            <person name="Brambilla E."/>
            <person name="Klenk H.-P."/>
            <person name="Eisen J.A."/>
        </authorList>
    </citation>
    <scope>NUCLEOTIDE SEQUENCE [LARGE SCALE GENOMIC DNA]</scope>
    <source>
        <strain evidence="2">DSM 4017 / NBRC 107636 / OCM 62 / WeN5</strain>
    </source>
</reference>
<dbReference type="Gene3D" id="1.50.10.20">
    <property type="match status" value="1"/>
</dbReference>
<sequence length="245" mass="27688">MNTDFAKILIDYIEKRGPNGIKELSRVVSAYCLWKEIIPQEIIDKHVLDLIIDSSRCYESIRDIARACSALIDAGIVYNSLIKRLEEGQSEGSWNCDVYDTSYALIALADAGVYNKEGCVWLMNNFSSEWKHTGTVSLIVTALSKQAQLGEHEKYSRFIDDHSKWILSQRNESGGWKYLATSNIALQALIYSGHCNELQSSIQWLENQICKSNIDQDKMSTTTAALIMISTGIYIRCIKDTNEPE</sequence>
<organism evidence="1 2">
    <name type="scientific">Methanosalsum zhilinae (strain DSM 4017 / NBRC 107636 / OCM 62 / WeN5)</name>
    <name type="common">Methanohalophilus zhilinae</name>
    <dbReference type="NCBI Taxonomy" id="679901"/>
    <lineage>
        <taxon>Archaea</taxon>
        <taxon>Methanobacteriati</taxon>
        <taxon>Methanobacteriota</taxon>
        <taxon>Stenosarchaea group</taxon>
        <taxon>Methanomicrobia</taxon>
        <taxon>Methanosarcinales</taxon>
        <taxon>Methanosarcinaceae</taxon>
        <taxon>Methanosalsum</taxon>
    </lineage>
</organism>
<dbReference type="OrthoDB" id="120826at2157"/>
<protein>
    <submittedName>
        <fullName evidence="1">Uncharacterized protein</fullName>
    </submittedName>
</protein>